<evidence type="ECO:0000256" key="8">
    <source>
        <dbReference type="ARBA" id="ARBA00022848"/>
    </source>
</evidence>
<dbReference type="AlphaFoldDB" id="A0AAN9TVL9"/>
<evidence type="ECO:0000256" key="9">
    <source>
        <dbReference type="ARBA" id="ARBA00023002"/>
    </source>
</evidence>
<comment type="similarity">
    <text evidence="4 14">Belongs to the cytochrome P450 family.</text>
</comment>
<dbReference type="EMBL" id="JBBCAQ010000003">
    <property type="protein sequence ID" value="KAK7604572.1"/>
    <property type="molecule type" value="Genomic_DNA"/>
</dbReference>
<accession>A0AAN9TVL9</accession>
<name>A0AAN9TVL9_9HEMI</name>
<keyword evidence="9 14" id="KW-0560">Oxidoreductase</keyword>
<dbReference type="InterPro" id="IPR001128">
    <property type="entry name" value="Cyt_P450"/>
</dbReference>
<sequence>MVKFVNKFKGPPTVPVFGNIFNLLGSPADYYYYLLKMQQVYGSTLRIWFLHIPFIVVSDPDDVQMLLSKNLEKDKTYKFLVDLIGDGLITADNQRWKKNRRVISPAFNLTTLADYFLGSFNDQNEKLVQKLQKHCDSNELFDIWEYIDTASFSIICETAMGYKDDEEVEFLKSREAYMKASDLVGQRFYQAWLHPSFMFKLYTQIIGMSDIFEKAKALPKTILRKKYQNQRLSSNSQMMDEQKDGKRTQCIVDILYDLYNKQHYFTEEELMDEILTLIFAGSETTAITVSFTLLMLAMEQSIQAKVYEEQYSVFGSSKDPPTAKDLNQLTFLEQCIKETLRRFTIVPIILRRADEDLILKSGEIIPAGAHINISIAGVHLNKKTFPNPYIWDPSNFDEECIASRHPGTFIPFGVGSRMCIGNKYAMMTMKAQLSTLLRNYRLTTTLSQDDIKLNFDVVIRSANGYRIMLHSRH</sequence>
<dbReference type="PANTHER" id="PTHR24291:SF189">
    <property type="entry name" value="CYTOCHROME P450 4C3-RELATED"/>
    <property type="match status" value="1"/>
</dbReference>
<evidence type="ECO:0000256" key="10">
    <source>
        <dbReference type="ARBA" id="ARBA00023004"/>
    </source>
</evidence>
<dbReference type="Gene3D" id="1.10.630.10">
    <property type="entry name" value="Cytochrome P450"/>
    <property type="match status" value="1"/>
</dbReference>
<evidence type="ECO:0008006" key="17">
    <source>
        <dbReference type="Google" id="ProtNLM"/>
    </source>
</evidence>
<proteinExistence type="inferred from homology"/>
<organism evidence="15 16">
    <name type="scientific">Parthenolecanium corni</name>
    <dbReference type="NCBI Taxonomy" id="536013"/>
    <lineage>
        <taxon>Eukaryota</taxon>
        <taxon>Metazoa</taxon>
        <taxon>Ecdysozoa</taxon>
        <taxon>Arthropoda</taxon>
        <taxon>Hexapoda</taxon>
        <taxon>Insecta</taxon>
        <taxon>Pterygota</taxon>
        <taxon>Neoptera</taxon>
        <taxon>Paraneoptera</taxon>
        <taxon>Hemiptera</taxon>
        <taxon>Sternorrhyncha</taxon>
        <taxon>Coccoidea</taxon>
        <taxon>Coccidae</taxon>
        <taxon>Parthenolecanium</taxon>
    </lineage>
</organism>
<keyword evidence="8" id="KW-0492">Microsome</keyword>
<dbReference type="InterPro" id="IPR017972">
    <property type="entry name" value="Cyt_P450_CS"/>
</dbReference>
<dbReference type="Proteomes" id="UP001367676">
    <property type="component" value="Unassembled WGS sequence"/>
</dbReference>
<keyword evidence="11 14" id="KW-0503">Monooxygenase</keyword>
<evidence type="ECO:0000256" key="2">
    <source>
        <dbReference type="ARBA" id="ARBA00004174"/>
    </source>
</evidence>
<feature type="binding site" description="axial binding residue" evidence="13">
    <location>
        <position position="419"/>
    </location>
    <ligand>
        <name>heme</name>
        <dbReference type="ChEBI" id="CHEBI:30413"/>
    </ligand>
    <ligandPart>
        <name>Fe</name>
        <dbReference type="ChEBI" id="CHEBI:18248"/>
    </ligandPart>
</feature>
<protein>
    <recommendedName>
        <fullName evidence="17">Cytochrome P450</fullName>
    </recommendedName>
</protein>
<comment type="cofactor">
    <cofactor evidence="1 13">
        <name>heme</name>
        <dbReference type="ChEBI" id="CHEBI:30413"/>
    </cofactor>
</comment>
<dbReference type="InterPro" id="IPR050196">
    <property type="entry name" value="Cytochrome_P450_Monoox"/>
</dbReference>
<evidence type="ECO:0000256" key="13">
    <source>
        <dbReference type="PIRSR" id="PIRSR602401-1"/>
    </source>
</evidence>
<dbReference type="Pfam" id="PF00067">
    <property type="entry name" value="p450"/>
    <property type="match status" value="1"/>
</dbReference>
<comment type="caution">
    <text evidence="15">The sequence shown here is derived from an EMBL/GenBank/DDBJ whole genome shotgun (WGS) entry which is preliminary data.</text>
</comment>
<dbReference type="PANTHER" id="PTHR24291">
    <property type="entry name" value="CYTOCHROME P450 FAMILY 4"/>
    <property type="match status" value="1"/>
</dbReference>
<dbReference type="CDD" id="cd20628">
    <property type="entry name" value="CYP4"/>
    <property type="match status" value="1"/>
</dbReference>
<evidence type="ECO:0000313" key="16">
    <source>
        <dbReference type="Proteomes" id="UP001367676"/>
    </source>
</evidence>
<dbReference type="InterPro" id="IPR036396">
    <property type="entry name" value="Cyt_P450_sf"/>
</dbReference>
<evidence type="ECO:0000256" key="7">
    <source>
        <dbReference type="ARBA" id="ARBA00022824"/>
    </source>
</evidence>
<gene>
    <name evidence="15" type="ORF">V9T40_005758</name>
</gene>
<keyword evidence="5 13" id="KW-0349">Heme</keyword>
<reference evidence="15 16" key="1">
    <citation type="submission" date="2024-03" db="EMBL/GenBank/DDBJ databases">
        <title>Adaptation during the transition from Ophiocordyceps entomopathogen to insect associate is accompanied by gene loss and intensified selection.</title>
        <authorList>
            <person name="Ward C.M."/>
            <person name="Onetto C.A."/>
            <person name="Borneman A.R."/>
        </authorList>
    </citation>
    <scope>NUCLEOTIDE SEQUENCE [LARGE SCALE GENOMIC DNA]</scope>
    <source>
        <strain evidence="15">AWRI1</strain>
        <tissue evidence="15">Single Adult Female</tissue>
    </source>
</reference>
<evidence type="ECO:0000256" key="5">
    <source>
        <dbReference type="ARBA" id="ARBA00022617"/>
    </source>
</evidence>
<dbReference type="PRINTS" id="PR00463">
    <property type="entry name" value="EP450I"/>
</dbReference>
<evidence type="ECO:0000256" key="6">
    <source>
        <dbReference type="ARBA" id="ARBA00022723"/>
    </source>
</evidence>
<evidence type="ECO:0000256" key="12">
    <source>
        <dbReference type="ARBA" id="ARBA00023136"/>
    </source>
</evidence>
<evidence type="ECO:0000256" key="1">
    <source>
        <dbReference type="ARBA" id="ARBA00001971"/>
    </source>
</evidence>
<dbReference type="PROSITE" id="PS00086">
    <property type="entry name" value="CYTOCHROME_P450"/>
    <property type="match status" value="1"/>
</dbReference>
<dbReference type="GO" id="GO:0020037">
    <property type="term" value="F:heme binding"/>
    <property type="evidence" value="ECO:0007669"/>
    <property type="project" value="InterPro"/>
</dbReference>
<dbReference type="SUPFAM" id="SSF48264">
    <property type="entry name" value="Cytochrome P450"/>
    <property type="match status" value="1"/>
</dbReference>
<dbReference type="PRINTS" id="PR00385">
    <property type="entry name" value="P450"/>
</dbReference>
<evidence type="ECO:0000256" key="3">
    <source>
        <dbReference type="ARBA" id="ARBA00004406"/>
    </source>
</evidence>
<comment type="subcellular location">
    <subcellularLocation>
        <location evidence="3">Endoplasmic reticulum membrane</location>
        <topology evidence="3">Peripheral membrane protein</topology>
    </subcellularLocation>
    <subcellularLocation>
        <location evidence="2">Microsome membrane</location>
        <topology evidence="2">Peripheral membrane protein</topology>
    </subcellularLocation>
</comment>
<dbReference type="GO" id="GO:0004497">
    <property type="term" value="F:monooxygenase activity"/>
    <property type="evidence" value="ECO:0007669"/>
    <property type="project" value="UniProtKB-KW"/>
</dbReference>
<dbReference type="GO" id="GO:0016705">
    <property type="term" value="F:oxidoreductase activity, acting on paired donors, with incorporation or reduction of molecular oxygen"/>
    <property type="evidence" value="ECO:0007669"/>
    <property type="project" value="InterPro"/>
</dbReference>
<dbReference type="GO" id="GO:0005789">
    <property type="term" value="C:endoplasmic reticulum membrane"/>
    <property type="evidence" value="ECO:0007669"/>
    <property type="project" value="UniProtKB-SubCell"/>
</dbReference>
<evidence type="ECO:0000256" key="14">
    <source>
        <dbReference type="RuleBase" id="RU000461"/>
    </source>
</evidence>
<dbReference type="GO" id="GO:0005506">
    <property type="term" value="F:iron ion binding"/>
    <property type="evidence" value="ECO:0007669"/>
    <property type="project" value="InterPro"/>
</dbReference>
<keyword evidence="7" id="KW-0256">Endoplasmic reticulum</keyword>
<evidence type="ECO:0000313" key="15">
    <source>
        <dbReference type="EMBL" id="KAK7604572.1"/>
    </source>
</evidence>
<keyword evidence="16" id="KW-1185">Reference proteome</keyword>
<keyword evidence="12" id="KW-0472">Membrane</keyword>
<keyword evidence="10 13" id="KW-0408">Iron</keyword>
<keyword evidence="6 13" id="KW-0479">Metal-binding</keyword>
<evidence type="ECO:0000256" key="4">
    <source>
        <dbReference type="ARBA" id="ARBA00010617"/>
    </source>
</evidence>
<evidence type="ECO:0000256" key="11">
    <source>
        <dbReference type="ARBA" id="ARBA00023033"/>
    </source>
</evidence>
<dbReference type="InterPro" id="IPR002401">
    <property type="entry name" value="Cyt_P450_E_grp-I"/>
</dbReference>